<evidence type="ECO:0000256" key="1">
    <source>
        <dbReference type="SAM" id="MobiDB-lite"/>
    </source>
</evidence>
<feature type="non-terminal residue" evidence="2">
    <location>
        <position position="1"/>
    </location>
</feature>
<name>A0A392QTH9_9FABA</name>
<dbReference type="AlphaFoldDB" id="A0A392QTH9"/>
<dbReference type="Proteomes" id="UP000265520">
    <property type="component" value="Unassembled WGS sequence"/>
</dbReference>
<reference evidence="2 3" key="1">
    <citation type="journal article" date="2018" name="Front. Plant Sci.">
        <title>Red Clover (Trifolium pratense) and Zigzag Clover (T. medium) - A Picture of Genomic Similarities and Differences.</title>
        <authorList>
            <person name="Dluhosova J."/>
            <person name="Istvanek J."/>
            <person name="Nedelnik J."/>
            <person name="Repkova J."/>
        </authorList>
    </citation>
    <scope>NUCLEOTIDE SEQUENCE [LARGE SCALE GENOMIC DNA]</scope>
    <source>
        <strain evidence="3">cv. 10/8</strain>
        <tissue evidence="2">Leaf</tissue>
    </source>
</reference>
<feature type="compositionally biased region" description="Basic and acidic residues" evidence="1">
    <location>
        <begin position="19"/>
        <end position="33"/>
    </location>
</feature>
<protein>
    <submittedName>
        <fullName evidence="2">Uncharacterized protein</fullName>
    </submittedName>
</protein>
<feature type="region of interest" description="Disordered" evidence="1">
    <location>
        <begin position="1"/>
        <end position="33"/>
    </location>
</feature>
<evidence type="ECO:0000313" key="3">
    <source>
        <dbReference type="Proteomes" id="UP000265520"/>
    </source>
</evidence>
<dbReference type="EMBL" id="LXQA010155593">
    <property type="protein sequence ID" value="MCI26836.1"/>
    <property type="molecule type" value="Genomic_DNA"/>
</dbReference>
<comment type="caution">
    <text evidence="2">The sequence shown here is derived from an EMBL/GenBank/DDBJ whole genome shotgun (WGS) entry which is preliminary data.</text>
</comment>
<organism evidence="2 3">
    <name type="scientific">Trifolium medium</name>
    <dbReference type="NCBI Taxonomy" id="97028"/>
    <lineage>
        <taxon>Eukaryota</taxon>
        <taxon>Viridiplantae</taxon>
        <taxon>Streptophyta</taxon>
        <taxon>Embryophyta</taxon>
        <taxon>Tracheophyta</taxon>
        <taxon>Spermatophyta</taxon>
        <taxon>Magnoliopsida</taxon>
        <taxon>eudicotyledons</taxon>
        <taxon>Gunneridae</taxon>
        <taxon>Pentapetalae</taxon>
        <taxon>rosids</taxon>
        <taxon>fabids</taxon>
        <taxon>Fabales</taxon>
        <taxon>Fabaceae</taxon>
        <taxon>Papilionoideae</taxon>
        <taxon>50 kb inversion clade</taxon>
        <taxon>NPAAA clade</taxon>
        <taxon>Hologalegina</taxon>
        <taxon>IRL clade</taxon>
        <taxon>Trifolieae</taxon>
        <taxon>Trifolium</taxon>
    </lineage>
</organism>
<proteinExistence type="predicted"/>
<keyword evidence="3" id="KW-1185">Reference proteome</keyword>
<accession>A0A392QTH9</accession>
<evidence type="ECO:0000313" key="2">
    <source>
        <dbReference type="EMBL" id="MCI26836.1"/>
    </source>
</evidence>
<sequence length="67" mass="7362">TDLSVGAPAGTQPPPLHQGSERNNARRGHSSDQVRSHILFVRINLKSGIQKFASSRIHPCKEGKDEF</sequence>